<dbReference type="Proteomes" id="UP000478052">
    <property type="component" value="Unassembled WGS sequence"/>
</dbReference>
<dbReference type="EMBL" id="VUJU01013898">
    <property type="protein sequence ID" value="KAF0703430.1"/>
    <property type="molecule type" value="Genomic_DNA"/>
</dbReference>
<dbReference type="OrthoDB" id="8066930at2759"/>
<name>A0A6G0VNR9_APHCR</name>
<sequence>MASRIKKMLNTINNSSSTIENKIQSKPNNNFDRTNFFNGLVYKDIMAVENKELNVHKKSEFSRDTTYWLPPYMVLNKKTSFTVSDVSDIITYQKSSCSRELFKRSSIESDKKTSSSDLECTNVVIVDELTQIGKSGFLKMPKNNNKKMIEKRNRVYGKGTAKKDGRGSGCPKHKTSDDVMANFDKFIQQLPAKVLSSPLGQNMNLYYSKKFSSYNCTIYESGTQNFYAYLWGEINGKRGCNEIVTYSVHASIERFVKDKTVRASSEWATLIRNARINPKPIEVKQLAYLDFYDWKYEADNCNILLKVLEDV</sequence>
<proteinExistence type="predicted"/>
<feature type="non-terminal residue" evidence="1">
    <location>
        <position position="311"/>
    </location>
</feature>
<evidence type="ECO:0000313" key="1">
    <source>
        <dbReference type="EMBL" id="KAF0703430.1"/>
    </source>
</evidence>
<reference evidence="1 2" key="1">
    <citation type="submission" date="2019-08" db="EMBL/GenBank/DDBJ databases">
        <title>Whole genome of Aphis craccivora.</title>
        <authorList>
            <person name="Voronova N.V."/>
            <person name="Shulinski R.S."/>
            <person name="Bandarenka Y.V."/>
            <person name="Zhorov D.G."/>
            <person name="Warner D."/>
        </authorList>
    </citation>
    <scope>NUCLEOTIDE SEQUENCE [LARGE SCALE GENOMIC DNA]</scope>
    <source>
        <strain evidence="1">180601</strain>
        <tissue evidence="1">Whole Body</tissue>
    </source>
</reference>
<dbReference type="AlphaFoldDB" id="A0A6G0VNR9"/>
<organism evidence="1 2">
    <name type="scientific">Aphis craccivora</name>
    <name type="common">Cowpea aphid</name>
    <dbReference type="NCBI Taxonomy" id="307492"/>
    <lineage>
        <taxon>Eukaryota</taxon>
        <taxon>Metazoa</taxon>
        <taxon>Ecdysozoa</taxon>
        <taxon>Arthropoda</taxon>
        <taxon>Hexapoda</taxon>
        <taxon>Insecta</taxon>
        <taxon>Pterygota</taxon>
        <taxon>Neoptera</taxon>
        <taxon>Paraneoptera</taxon>
        <taxon>Hemiptera</taxon>
        <taxon>Sternorrhyncha</taxon>
        <taxon>Aphidomorpha</taxon>
        <taxon>Aphidoidea</taxon>
        <taxon>Aphididae</taxon>
        <taxon>Aphidini</taxon>
        <taxon>Aphis</taxon>
        <taxon>Aphis</taxon>
    </lineage>
</organism>
<comment type="caution">
    <text evidence="1">The sequence shown here is derived from an EMBL/GenBank/DDBJ whole genome shotgun (WGS) entry which is preliminary data.</text>
</comment>
<keyword evidence="2" id="KW-1185">Reference proteome</keyword>
<evidence type="ECO:0000313" key="2">
    <source>
        <dbReference type="Proteomes" id="UP000478052"/>
    </source>
</evidence>
<protein>
    <submittedName>
        <fullName evidence="1">Uncharacterized protein</fullName>
    </submittedName>
</protein>
<accession>A0A6G0VNR9</accession>
<gene>
    <name evidence="1" type="ORF">FWK35_00033649</name>
</gene>